<reference evidence="2 3" key="1">
    <citation type="submission" date="2011-08" db="EMBL/GenBank/DDBJ databases">
        <authorList>
            <person name="Liu Z.J."/>
            <person name="Shi F.L."/>
            <person name="Lu J.Q."/>
            <person name="Li M."/>
            <person name="Wang Z.L."/>
        </authorList>
    </citation>
    <scope>NUCLEOTIDE SEQUENCE [LARGE SCALE GENOMIC DNA]</scope>
    <source>
        <strain evidence="2 3">USNM 41457</strain>
    </source>
</reference>
<accession>J9DTN4</accession>
<keyword evidence="3" id="KW-1185">Reference proteome</keyword>
<dbReference type="VEuPathDB" id="MicrosporidiaDB:EDEG_01169"/>
<sequence>MNKLIFPRGIYLINDMHERKDLVYIINLPINLFFIFESIPYILNCNENKKVLQCRCVKNTQREFIVKNFKNEIYCVFMFASWSIQFFLMMQHTFNFINKLLIIVYFLFYNKILEVIFKTKYYK</sequence>
<feature type="transmembrane region" description="Helical" evidence="1">
    <location>
        <begin position="96"/>
        <end position="117"/>
    </location>
</feature>
<comment type="caution">
    <text evidence="2">The sequence shown here is derived from an EMBL/GenBank/DDBJ whole genome shotgun (WGS) entry which is preliminary data.</text>
</comment>
<evidence type="ECO:0000313" key="3">
    <source>
        <dbReference type="Proteomes" id="UP000003163"/>
    </source>
</evidence>
<organism evidence="2 3">
    <name type="scientific">Edhazardia aedis (strain USNM 41457)</name>
    <name type="common">Microsporidian parasite</name>
    <dbReference type="NCBI Taxonomy" id="1003232"/>
    <lineage>
        <taxon>Eukaryota</taxon>
        <taxon>Fungi</taxon>
        <taxon>Fungi incertae sedis</taxon>
        <taxon>Microsporidia</taxon>
        <taxon>Edhazardia</taxon>
    </lineage>
</organism>
<protein>
    <submittedName>
        <fullName evidence="2">Uncharacterized protein</fullName>
    </submittedName>
</protein>
<gene>
    <name evidence="2" type="ORF">EDEG_01169</name>
</gene>
<proteinExistence type="predicted"/>
<dbReference type="AlphaFoldDB" id="J9DTN4"/>
<reference evidence="3" key="2">
    <citation type="submission" date="2015-07" db="EMBL/GenBank/DDBJ databases">
        <title>Contrasting host-pathogen interactions and genome evolution in two generalist and specialist microsporidian pathogens of mosquitoes.</title>
        <authorList>
            <consortium name="The Broad Institute Genomics Platform"/>
            <consortium name="The Broad Institute Genome Sequencing Center for Infectious Disease"/>
            <person name="Cuomo C.A."/>
            <person name="Sanscrainte N.D."/>
            <person name="Goldberg J.M."/>
            <person name="Heiman D."/>
            <person name="Young S."/>
            <person name="Zeng Q."/>
            <person name="Becnel J.J."/>
            <person name="Birren B.W."/>
        </authorList>
    </citation>
    <scope>NUCLEOTIDE SEQUENCE [LARGE SCALE GENOMIC DNA]</scope>
    <source>
        <strain evidence="3">USNM 41457</strain>
    </source>
</reference>
<name>J9DTN4_EDHAE</name>
<evidence type="ECO:0000313" key="2">
    <source>
        <dbReference type="EMBL" id="EJW04642.1"/>
    </source>
</evidence>
<keyword evidence="1" id="KW-0472">Membrane</keyword>
<keyword evidence="1" id="KW-1133">Transmembrane helix</keyword>
<keyword evidence="1" id="KW-0812">Transmembrane</keyword>
<evidence type="ECO:0000256" key="1">
    <source>
        <dbReference type="SAM" id="Phobius"/>
    </source>
</evidence>
<dbReference type="HOGENOM" id="CLU_2015223_0_0_1"/>
<feature type="transmembrane region" description="Helical" evidence="1">
    <location>
        <begin position="22"/>
        <end position="43"/>
    </location>
</feature>
<dbReference type="InParanoid" id="J9DTN4"/>
<dbReference type="Proteomes" id="UP000003163">
    <property type="component" value="Unassembled WGS sequence"/>
</dbReference>
<dbReference type="EMBL" id="AFBI03000016">
    <property type="protein sequence ID" value="EJW04642.1"/>
    <property type="molecule type" value="Genomic_DNA"/>
</dbReference>